<dbReference type="Proteomes" id="UP000326799">
    <property type="component" value="Unassembled WGS sequence"/>
</dbReference>
<dbReference type="EMBL" id="ML733517">
    <property type="protein sequence ID" value="KAB8214941.1"/>
    <property type="molecule type" value="Genomic_DNA"/>
</dbReference>
<evidence type="ECO:0000313" key="2">
    <source>
        <dbReference type="Proteomes" id="UP000326799"/>
    </source>
</evidence>
<gene>
    <name evidence="1" type="ORF">BDV33DRAFT_22433</name>
</gene>
<accession>A0A5N6EBG4</accession>
<sequence>MTCNRPETVVSRTWVGIGALVLLGVRYDADYIARRFLFCLALPCPPVVMDREYQPRGSNAISMYNFTSHSFRQFER</sequence>
<organism evidence="1 2">
    <name type="scientific">Aspergillus novoparasiticus</name>
    <dbReference type="NCBI Taxonomy" id="986946"/>
    <lineage>
        <taxon>Eukaryota</taxon>
        <taxon>Fungi</taxon>
        <taxon>Dikarya</taxon>
        <taxon>Ascomycota</taxon>
        <taxon>Pezizomycotina</taxon>
        <taxon>Eurotiomycetes</taxon>
        <taxon>Eurotiomycetidae</taxon>
        <taxon>Eurotiales</taxon>
        <taxon>Aspergillaceae</taxon>
        <taxon>Aspergillus</taxon>
        <taxon>Aspergillus subgen. Circumdati</taxon>
    </lineage>
</organism>
<keyword evidence="2" id="KW-1185">Reference proteome</keyword>
<name>A0A5N6EBG4_9EURO</name>
<dbReference type="AlphaFoldDB" id="A0A5N6EBG4"/>
<proteinExistence type="predicted"/>
<protein>
    <submittedName>
        <fullName evidence="1">Uncharacterized protein</fullName>
    </submittedName>
</protein>
<reference evidence="1 2" key="1">
    <citation type="submission" date="2019-04" db="EMBL/GenBank/DDBJ databases">
        <title>Fungal friends and foes A comparative genomics study of 23 Aspergillus species from section Flavi.</title>
        <authorList>
            <consortium name="DOE Joint Genome Institute"/>
            <person name="Kjaerbolling I."/>
            <person name="Vesth T.C."/>
            <person name="Frisvad J.C."/>
            <person name="Nybo J.L."/>
            <person name="Theobald S."/>
            <person name="Kildgaard S."/>
            <person name="Petersen T.I."/>
            <person name="Kuo A."/>
            <person name="Sato A."/>
            <person name="Lyhne E.K."/>
            <person name="Kogle M.E."/>
            <person name="Wiebenga A."/>
            <person name="Kun R.S."/>
            <person name="Lubbers R.J."/>
            <person name="Makela M.R."/>
            <person name="Barry K."/>
            <person name="Chovatia M."/>
            <person name="Clum A."/>
            <person name="Daum C."/>
            <person name="Haridas S."/>
            <person name="He G."/>
            <person name="LaButti K."/>
            <person name="Lipzen A."/>
            <person name="Mondo S."/>
            <person name="Pangilinan J."/>
            <person name="Riley R."/>
            <person name="Salamov A."/>
            <person name="Simmons B.A."/>
            <person name="Magnuson J.K."/>
            <person name="Henrissat B."/>
            <person name="Mortensen U.H."/>
            <person name="Larsen T.O."/>
            <person name="De vries R.P."/>
            <person name="Grigoriev I.V."/>
            <person name="Machida M."/>
            <person name="Baker S.E."/>
            <person name="Andersen M.R."/>
        </authorList>
    </citation>
    <scope>NUCLEOTIDE SEQUENCE [LARGE SCALE GENOMIC DNA]</scope>
    <source>
        <strain evidence="1 2">CBS 126849</strain>
    </source>
</reference>
<evidence type="ECO:0000313" key="1">
    <source>
        <dbReference type="EMBL" id="KAB8214941.1"/>
    </source>
</evidence>